<evidence type="ECO:0000256" key="6">
    <source>
        <dbReference type="ARBA" id="ARBA00023134"/>
    </source>
</evidence>
<keyword evidence="5" id="KW-0496">Mitochondrion</keyword>
<name>A0A2R6XB13_MARPO</name>
<evidence type="ECO:0000256" key="3">
    <source>
        <dbReference type="ARBA" id="ARBA00022801"/>
    </source>
</evidence>
<dbReference type="GO" id="GO:0000911">
    <property type="term" value="P:cytokinesis by cell plate formation"/>
    <property type="evidence" value="ECO:0007669"/>
    <property type="project" value="EnsemblPlants"/>
</dbReference>
<dbReference type="Gramene" id="Mp2g12300.1">
    <property type="protein sequence ID" value="Mp2g12300.1.cds"/>
    <property type="gene ID" value="Mp2g12300"/>
</dbReference>
<dbReference type="CDD" id="cd01856">
    <property type="entry name" value="YlqF"/>
    <property type="match status" value="1"/>
</dbReference>
<evidence type="ECO:0000313" key="8">
    <source>
        <dbReference type="EMBL" id="PTQ43278.1"/>
    </source>
</evidence>
<evidence type="ECO:0000256" key="5">
    <source>
        <dbReference type="ARBA" id="ARBA00023128"/>
    </source>
</evidence>
<evidence type="ECO:0000259" key="7">
    <source>
        <dbReference type="PROSITE" id="PS51721"/>
    </source>
</evidence>
<feature type="domain" description="CP-type G" evidence="7">
    <location>
        <begin position="61"/>
        <end position="231"/>
    </location>
</feature>
<dbReference type="Gene3D" id="3.40.50.300">
    <property type="entry name" value="P-loop containing nucleotide triphosphate hydrolases"/>
    <property type="match status" value="1"/>
</dbReference>
<dbReference type="Pfam" id="PF01926">
    <property type="entry name" value="MMR_HSR1"/>
    <property type="match status" value="1"/>
</dbReference>
<dbReference type="PANTHER" id="PTHR45782:SF4">
    <property type="entry name" value="MITOCHONDRIAL RIBOSOME-ASSOCIATED GTPASE 1"/>
    <property type="match status" value="1"/>
</dbReference>
<dbReference type="SUPFAM" id="SSF52540">
    <property type="entry name" value="P-loop containing nucleoside triphosphate hydrolases"/>
    <property type="match status" value="1"/>
</dbReference>
<evidence type="ECO:0000256" key="4">
    <source>
        <dbReference type="ARBA" id="ARBA00022946"/>
    </source>
</evidence>
<comment type="subcellular location">
    <subcellularLocation>
        <location evidence="1">Mitochondrion</location>
    </subcellularLocation>
</comment>
<dbReference type="PROSITE" id="PS51721">
    <property type="entry name" value="G_CP"/>
    <property type="match status" value="1"/>
</dbReference>
<dbReference type="OrthoDB" id="269151at2759"/>
<dbReference type="Gene3D" id="1.10.1580.10">
    <property type="match status" value="1"/>
</dbReference>
<keyword evidence="4" id="KW-0809">Transit peptide</keyword>
<dbReference type="FunFam" id="3.40.50.300:FF:001008">
    <property type="entry name" value="Mitochondrial GTPase 1"/>
    <property type="match status" value="1"/>
</dbReference>
<dbReference type="GO" id="GO:0005525">
    <property type="term" value="F:GTP binding"/>
    <property type="evidence" value="ECO:0007669"/>
    <property type="project" value="UniProtKB-KW"/>
</dbReference>
<dbReference type="InterPro" id="IPR023179">
    <property type="entry name" value="GTP-bd_ortho_bundle_sf"/>
</dbReference>
<protein>
    <recommendedName>
        <fullName evidence="7">CP-type G domain-containing protein</fullName>
    </recommendedName>
</protein>
<proteinExistence type="predicted"/>
<dbReference type="InterPro" id="IPR019991">
    <property type="entry name" value="GTP-bd_ribosome_bgen"/>
</dbReference>
<evidence type="ECO:0000256" key="2">
    <source>
        <dbReference type="ARBA" id="ARBA00022741"/>
    </source>
</evidence>
<gene>
    <name evidence="8" type="ORF">MARPO_0026s0141</name>
</gene>
<dbReference type="GO" id="GO:0005739">
    <property type="term" value="C:mitochondrion"/>
    <property type="evidence" value="ECO:0000318"/>
    <property type="project" value="GO_Central"/>
</dbReference>
<dbReference type="EMBL" id="KZ772698">
    <property type="protein sequence ID" value="PTQ43278.1"/>
    <property type="molecule type" value="Genomic_DNA"/>
</dbReference>
<dbReference type="GO" id="GO:0003924">
    <property type="term" value="F:GTPase activity"/>
    <property type="evidence" value="ECO:0000318"/>
    <property type="project" value="GO_Central"/>
</dbReference>
<keyword evidence="6" id="KW-0342">GTP-binding</keyword>
<sequence>MAAVCGRGFWASGRRVERQFDRGMRSWMMAMVMSRRHYSASSLIEGPEAVNWYPGHMASATRNIRGQIKSVDFILEIRDARIPLSSANQELQEVLNMKKRLIVLNKMDLANPNMMLKWKEYFESVGQNHIFVNAHQSKTVKKMLEMVRTQLQSVIAKEPTVLVMILGIPNVGKSCIINSMSNITRANFSVQEQPKRAKVGPLPGVTRHVAGFKIGERPSTYVLDTPGVLVPNIENIETGMKLALTGAVKDTVIGEERLARYLLSVLNARSAHLHWKSGFAKSNATTIDTLSGVRDLLASACLKFDGSLENKQDMESLVDVQMNLLRRFFHVPVELGEAGLERVSQHLLEFYRKGRLGQFTLDIVPGKATNILNVKL</sequence>
<keyword evidence="9" id="KW-1185">Reference proteome</keyword>
<dbReference type="InterPro" id="IPR027417">
    <property type="entry name" value="P-loop_NTPase"/>
</dbReference>
<keyword evidence="3" id="KW-0378">Hydrolase</keyword>
<dbReference type="NCBIfam" id="TIGR03596">
    <property type="entry name" value="GTPase_YlqF"/>
    <property type="match status" value="1"/>
</dbReference>
<dbReference type="OMA" id="SCIINSM"/>
<dbReference type="Proteomes" id="UP000244005">
    <property type="component" value="Unassembled WGS sequence"/>
</dbReference>
<dbReference type="AlphaFoldDB" id="A0A2R6XB13"/>
<dbReference type="InterPro" id="IPR006073">
    <property type="entry name" value="GTP-bd"/>
</dbReference>
<organism evidence="8 9">
    <name type="scientific">Marchantia polymorpha</name>
    <name type="common">Common liverwort</name>
    <name type="synonym">Marchantia aquatica</name>
    <dbReference type="NCBI Taxonomy" id="3197"/>
    <lineage>
        <taxon>Eukaryota</taxon>
        <taxon>Viridiplantae</taxon>
        <taxon>Streptophyta</taxon>
        <taxon>Embryophyta</taxon>
        <taxon>Marchantiophyta</taxon>
        <taxon>Marchantiopsida</taxon>
        <taxon>Marchantiidae</taxon>
        <taxon>Marchantiales</taxon>
        <taxon>Marchantiaceae</taxon>
        <taxon>Marchantia</taxon>
    </lineage>
</organism>
<dbReference type="PANTHER" id="PTHR45782">
    <property type="entry name" value="MITOCHONDRIAL RIBOSOME-ASSOCIATED GTPASE 1"/>
    <property type="match status" value="1"/>
</dbReference>
<evidence type="ECO:0000313" key="9">
    <source>
        <dbReference type="Proteomes" id="UP000244005"/>
    </source>
</evidence>
<accession>A0A2R6XB13</accession>
<evidence type="ECO:0000256" key="1">
    <source>
        <dbReference type="ARBA" id="ARBA00004173"/>
    </source>
</evidence>
<keyword evidence="2" id="KW-0547">Nucleotide-binding</keyword>
<reference evidence="9" key="1">
    <citation type="journal article" date="2017" name="Cell">
        <title>Insights into land plant evolution garnered from the Marchantia polymorpha genome.</title>
        <authorList>
            <person name="Bowman J.L."/>
            <person name="Kohchi T."/>
            <person name="Yamato K.T."/>
            <person name="Jenkins J."/>
            <person name="Shu S."/>
            <person name="Ishizaki K."/>
            <person name="Yamaoka S."/>
            <person name="Nishihama R."/>
            <person name="Nakamura Y."/>
            <person name="Berger F."/>
            <person name="Adam C."/>
            <person name="Aki S.S."/>
            <person name="Althoff F."/>
            <person name="Araki T."/>
            <person name="Arteaga-Vazquez M.A."/>
            <person name="Balasubrmanian S."/>
            <person name="Barry K."/>
            <person name="Bauer D."/>
            <person name="Boehm C.R."/>
            <person name="Briginshaw L."/>
            <person name="Caballero-Perez J."/>
            <person name="Catarino B."/>
            <person name="Chen F."/>
            <person name="Chiyoda S."/>
            <person name="Chovatia M."/>
            <person name="Davies K.M."/>
            <person name="Delmans M."/>
            <person name="Demura T."/>
            <person name="Dierschke T."/>
            <person name="Dolan L."/>
            <person name="Dorantes-Acosta A.E."/>
            <person name="Eklund D.M."/>
            <person name="Florent S.N."/>
            <person name="Flores-Sandoval E."/>
            <person name="Fujiyama A."/>
            <person name="Fukuzawa H."/>
            <person name="Galik B."/>
            <person name="Grimanelli D."/>
            <person name="Grimwood J."/>
            <person name="Grossniklaus U."/>
            <person name="Hamada T."/>
            <person name="Haseloff J."/>
            <person name="Hetherington A.J."/>
            <person name="Higo A."/>
            <person name="Hirakawa Y."/>
            <person name="Hundley H.N."/>
            <person name="Ikeda Y."/>
            <person name="Inoue K."/>
            <person name="Inoue S.I."/>
            <person name="Ishida S."/>
            <person name="Jia Q."/>
            <person name="Kakita M."/>
            <person name="Kanazawa T."/>
            <person name="Kawai Y."/>
            <person name="Kawashima T."/>
            <person name="Kennedy M."/>
            <person name="Kinose K."/>
            <person name="Kinoshita T."/>
            <person name="Kohara Y."/>
            <person name="Koide E."/>
            <person name="Komatsu K."/>
            <person name="Kopischke S."/>
            <person name="Kubo M."/>
            <person name="Kyozuka J."/>
            <person name="Lagercrantz U."/>
            <person name="Lin S.S."/>
            <person name="Lindquist E."/>
            <person name="Lipzen A.M."/>
            <person name="Lu C.W."/>
            <person name="De Luna E."/>
            <person name="Martienssen R.A."/>
            <person name="Minamino N."/>
            <person name="Mizutani M."/>
            <person name="Mizutani M."/>
            <person name="Mochizuki N."/>
            <person name="Monte I."/>
            <person name="Mosher R."/>
            <person name="Nagasaki H."/>
            <person name="Nakagami H."/>
            <person name="Naramoto S."/>
            <person name="Nishitani K."/>
            <person name="Ohtani M."/>
            <person name="Okamoto T."/>
            <person name="Okumura M."/>
            <person name="Phillips J."/>
            <person name="Pollak B."/>
            <person name="Reinders A."/>
            <person name="Rovekamp M."/>
            <person name="Sano R."/>
            <person name="Sawa S."/>
            <person name="Schmid M.W."/>
            <person name="Shirakawa M."/>
            <person name="Solano R."/>
            <person name="Spunde A."/>
            <person name="Suetsugu N."/>
            <person name="Sugano S."/>
            <person name="Sugiyama A."/>
            <person name="Sun R."/>
            <person name="Suzuki Y."/>
            <person name="Takenaka M."/>
            <person name="Takezawa D."/>
            <person name="Tomogane H."/>
            <person name="Tsuzuki M."/>
            <person name="Ueda T."/>
            <person name="Umeda M."/>
            <person name="Ward J.M."/>
            <person name="Watanabe Y."/>
            <person name="Yazaki K."/>
            <person name="Yokoyama R."/>
            <person name="Yoshitake Y."/>
            <person name="Yotsui I."/>
            <person name="Zachgo S."/>
            <person name="Schmutz J."/>
        </authorList>
    </citation>
    <scope>NUCLEOTIDE SEQUENCE [LARGE SCALE GENOMIC DNA]</scope>
    <source>
        <strain evidence="9">Tak-1</strain>
    </source>
</reference>
<dbReference type="InterPro" id="IPR030378">
    <property type="entry name" value="G_CP_dom"/>
</dbReference>